<dbReference type="AlphaFoldDB" id="A0A4Y9Y195"/>
<dbReference type="Proteomes" id="UP000298327">
    <property type="component" value="Unassembled WGS sequence"/>
</dbReference>
<gene>
    <name evidence="3" type="ORF">EVG20_g9168</name>
</gene>
<evidence type="ECO:0000313" key="3">
    <source>
        <dbReference type="EMBL" id="TFY55842.1"/>
    </source>
</evidence>
<protein>
    <recommendedName>
        <fullName evidence="2">Protein kinase domain-containing protein</fullName>
    </recommendedName>
</protein>
<evidence type="ECO:0000313" key="4">
    <source>
        <dbReference type="Proteomes" id="UP000298327"/>
    </source>
</evidence>
<feature type="region of interest" description="Disordered" evidence="1">
    <location>
        <begin position="1"/>
        <end position="22"/>
    </location>
</feature>
<evidence type="ECO:0000259" key="2">
    <source>
        <dbReference type="PROSITE" id="PS50011"/>
    </source>
</evidence>
<dbReference type="SUPFAM" id="SSF56112">
    <property type="entry name" value="Protein kinase-like (PK-like)"/>
    <property type="match status" value="1"/>
</dbReference>
<dbReference type="InterPro" id="IPR000719">
    <property type="entry name" value="Prot_kinase_dom"/>
</dbReference>
<name>A0A4Y9Y195_9AGAM</name>
<dbReference type="Gene3D" id="1.10.510.10">
    <property type="entry name" value="Transferase(Phosphotransferase) domain 1"/>
    <property type="match status" value="1"/>
</dbReference>
<reference evidence="3 4" key="1">
    <citation type="submission" date="2019-02" db="EMBL/GenBank/DDBJ databases">
        <title>Genome sequencing of the rare red list fungi Dentipellis fragilis.</title>
        <authorList>
            <person name="Buettner E."/>
            <person name="Kellner H."/>
        </authorList>
    </citation>
    <scope>NUCLEOTIDE SEQUENCE [LARGE SCALE GENOMIC DNA]</scope>
    <source>
        <strain evidence="3 4">DSM 105465</strain>
    </source>
</reference>
<dbReference type="EMBL" id="SEOQ01000880">
    <property type="protein sequence ID" value="TFY55842.1"/>
    <property type="molecule type" value="Genomic_DNA"/>
</dbReference>
<feature type="compositionally biased region" description="Pro residues" evidence="1">
    <location>
        <begin position="1"/>
        <end position="12"/>
    </location>
</feature>
<dbReference type="SMART" id="SM00220">
    <property type="entry name" value="S_TKc"/>
    <property type="match status" value="1"/>
</dbReference>
<dbReference type="OrthoDB" id="5987198at2759"/>
<comment type="caution">
    <text evidence="3">The sequence shown here is derived from an EMBL/GenBank/DDBJ whole genome shotgun (WGS) entry which is preliminary data.</text>
</comment>
<dbReference type="PROSITE" id="PS50011">
    <property type="entry name" value="PROTEIN_KINASE_DOM"/>
    <property type="match status" value="1"/>
</dbReference>
<evidence type="ECO:0000256" key="1">
    <source>
        <dbReference type="SAM" id="MobiDB-lite"/>
    </source>
</evidence>
<dbReference type="GO" id="GO:0004672">
    <property type="term" value="F:protein kinase activity"/>
    <property type="evidence" value="ECO:0007669"/>
    <property type="project" value="InterPro"/>
</dbReference>
<feature type="domain" description="Protein kinase" evidence="2">
    <location>
        <begin position="89"/>
        <end position="369"/>
    </location>
</feature>
<proteinExistence type="predicted"/>
<sequence length="461" mass="52970">MKNTPHFPPEPVAWPGWPDDEPYSEHETRVIEESDSEFSARLRRVERQWLKIQPWLQSQGYMLRPRFRPGWVPSWYTPARWKKSVEIDYCEDAIIHVDAGSEVTIDAFRVSDGRHVCLKCIPCRAEDSMEVIITEFLSQGERRKDPRNHSIPLLDVIRAPDHCFIVFPFCRSLLPREPHFDTIGEIFDLVEQALEGLDYLHGLRIAHRYASTLYHRLSYSGPWNNVCVRTRTQVGGVRYYLIDFGESIKFEPSDSSLIDVWSKASVHAPETLPRNRPPYDPFKADVYSMGSVLKAFSVQDYDGYFGALFPLFEAMMVEDPNGRPTAAAALDQFREIKCSYSRTALHRRILYQDSDAENGTERAIYDAWHWTKQCVFAISNLECIQGKNVDLDVSKWSAVCSSDDISPSRAIKSPLSFQFDRIRDEASQPARHHGASMAKMEDSRERATSTVFLESFPPFAA</sequence>
<dbReference type="GO" id="GO:0005524">
    <property type="term" value="F:ATP binding"/>
    <property type="evidence" value="ECO:0007669"/>
    <property type="project" value="InterPro"/>
</dbReference>
<dbReference type="InterPro" id="IPR011009">
    <property type="entry name" value="Kinase-like_dom_sf"/>
</dbReference>
<keyword evidence="4" id="KW-1185">Reference proteome</keyword>
<accession>A0A4Y9Y195</accession>
<organism evidence="3 4">
    <name type="scientific">Dentipellis fragilis</name>
    <dbReference type="NCBI Taxonomy" id="205917"/>
    <lineage>
        <taxon>Eukaryota</taxon>
        <taxon>Fungi</taxon>
        <taxon>Dikarya</taxon>
        <taxon>Basidiomycota</taxon>
        <taxon>Agaricomycotina</taxon>
        <taxon>Agaricomycetes</taxon>
        <taxon>Russulales</taxon>
        <taxon>Hericiaceae</taxon>
        <taxon>Dentipellis</taxon>
    </lineage>
</organism>